<name>Q6R4W2_9CAUD</name>
<dbReference type="GeneID" id="5076250"/>
<dbReference type="KEGG" id="vg:5076250"/>
<dbReference type="EMBL" id="EF057797">
    <property type="protein sequence ID" value="AAS38494.2"/>
    <property type="molecule type" value="Genomic_DNA"/>
</dbReference>
<evidence type="ECO:0000313" key="3">
    <source>
        <dbReference type="Proteomes" id="UP000008090"/>
    </source>
</evidence>
<evidence type="ECO:0000256" key="1">
    <source>
        <dbReference type="SAM" id="MobiDB-lite"/>
    </source>
</evidence>
<protein>
    <submittedName>
        <fullName evidence="2">Phage tail sheath protein FI-like</fullName>
    </submittedName>
</protein>
<dbReference type="Proteomes" id="UP000008090">
    <property type="component" value="Segment"/>
</dbReference>
<dbReference type="InterPro" id="IPR052042">
    <property type="entry name" value="Tail_sheath_structural"/>
</dbReference>
<dbReference type="PANTHER" id="PTHR35861:SF1">
    <property type="entry name" value="PHAGE TAIL SHEATH PROTEIN"/>
    <property type="match status" value="1"/>
</dbReference>
<proteinExistence type="predicted"/>
<dbReference type="OrthoDB" id="29883at10239"/>
<dbReference type="PANTHER" id="PTHR35861">
    <property type="match status" value="1"/>
</dbReference>
<reference evidence="2 3" key="1">
    <citation type="journal article" date="2009" name="Appl. Environ. Microbiol.">
        <title>Characterization of a new plasmid-like prophage in a pandemic Vibrio parahaemolyticus O3:K6 strain.</title>
        <authorList>
            <person name="Lan S.F."/>
            <person name="Huang C.H."/>
            <person name="Chang C.H."/>
            <person name="Liao W.C."/>
            <person name="Lin I.H."/>
            <person name="Jian W.N."/>
            <person name="Wu Y.G."/>
            <person name="Chen S.Y."/>
            <person name="Wong H.C."/>
        </authorList>
    </citation>
    <scope>NUCLEOTIDE SEQUENCE [LARGE SCALE GENOMIC DNA]</scope>
</reference>
<dbReference type="RefSeq" id="YP_001039839.1">
    <property type="nucleotide sequence ID" value="NC_009016.1"/>
</dbReference>
<accession>Q6R4W2</accession>
<feature type="region of interest" description="Disordered" evidence="1">
    <location>
        <begin position="1"/>
        <end position="25"/>
    </location>
</feature>
<organism evidence="2 3">
    <name type="scientific">Vibrio phage VP882</name>
    <dbReference type="NCBI Taxonomy" id="2913982"/>
    <lineage>
        <taxon>Viruses</taxon>
        <taxon>Duplodnaviria</taxon>
        <taxon>Heunggongvirae</taxon>
        <taxon>Uroviricota</taxon>
        <taxon>Caudoviricetes</taxon>
        <taxon>Hapunavirus</taxon>
        <taxon>Hapunavirus VP882</taxon>
    </lineage>
</organism>
<keyword evidence="3" id="KW-1185">Reference proteome</keyword>
<sequence length="388" mass="41954">MPVIDQFEHNGISIETHEPPPPMGPPGDNVVAWVVTAPDKHADVAFSVPFRVANTADAQYLDSTGNELGTGWHAASETLKKTSVPQYFIVVPEGADDAATMANIIGGIDPTTGRRTGIAALTECTERPTLIGAPGFSQNKAVIDALASMAKRLKCRAVIDGPSGSTQDAIDLSGLLGGEGTGHDRVYMVDPMPAIYSRKAQGNIYVPPSTIAMGAVAAVKPWESPGNQGVLIQDVARVIDYNILDKSTEGDLLNRNGVSYFARTSMGGFSLIGNRTVTGKFISFVGLEDAIARKLEAASQRAMSKQLTKSFMEQEIKKINLFMQDLVAAEIIPGGEVYLHPTLNTVERYKNGSWYIVIDYGRYSPNEHMIFHLNAVDRIVEEFIEEVL</sequence>
<evidence type="ECO:0000313" key="2">
    <source>
        <dbReference type="EMBL" id="AAS38494.2"/>
    </source>
</evidence>